<keyword evidence="6" id="KW-0560">Oxidoreductase</keyword>
<keyword evidence="2" id="KW-0479">Metal-binding</keyword>
<dbReference type="Pfam" id="PF13484">
    <property type="entry name" value="Fer4_16"/>
    <property type="match status" value="1"/>
</dbReference>
<dbReference type="PROSITE" id="PS51379">
    <property type="entry name" value="4FE4S_FER_2"/>
    <property type="match status" value="1"/>
</dbReference>
<dbReference type="RefSeq" id="WP_184747343.1">
    <property type="nucleotide sequence ID" value="NZ_JACHGJ010000005.1"/>
</dbReference>
<reference evidence="6 7" key="1">
    <citation type="submission" date="2020-08" db="EMBL/GenBank/DDBJ databases">
        <title>Genomic Encyclopedia of Type Strains, Phase IV (KMG-IV): sequencing the most valuable type-strain genomes for metagenomic binning, comparative biology and taxonomic classification.</title>
        <authorList>
            <person name="Goeker M."/>
        </authorList>
    </citation>
    <scope>NUCLEOTIDE SEQUENCE [LARGE SCALE GENOMIC DNA]</scope>
    <source>
        <strain evidence="6 7">DSM 2461</strain>
    </source>
</reference>
<dbReference type="PROSITE" id="PS00198">
    <property type="entry name" value="4FE4S_FER_1"/>
    <property type="match status" value="1"/>
</dbReference>
<keyword evidence="1" id="KW-0004">4Fe-4S</keyword>
<dbReference type="EC" id="1.17.99.6" evidence="6"/>
<dbReference type="GO" id="GO:0052693">
    <property type="term" value="F:epoxyqueuosine reductase activity"/>
    <property type="evidence" value="ECO:0007669"/>
    <property type="project" value="UniProtKB-EC"/>
</dbReference>
<keyword evidence="3" id="KW-0408">Iron</keyword>
<dbReference type="EMBL" id="JACHGJ010000005">
    <property type="protein sequence ID" value="MBB6481098.1"/>
    <property type="molecule type" value="Genomic_DNA"/>
</dbReference>
<dbReference type="InterPro" id="IPR017896">
    <property type="entry name" value="4Fe4S_Fe-S-bd"/>
</dbReference>
<evidence type="ECO:0000259" key="5">
    <source>
        <dbReference type="PROSITE" id="PS51379"/>
    </source>
</evidence>
<dbReference type="InterPro" id="IPR017900">
    <property type="entry name" value="4Fe4S_Fe_S_CS"/>
</dbReference>
<dbReference type="PANTHER" id="PTHR30002:SF4">
    <property type="entry name" value="EPOXYQUEUOSINE REDUCTASE"/>
    <property type="match status" value="1"/>
</dbReference>
<name>A0A841RER1_9SPIO</name>
<dbReference type="AlphaFoldDB" id="A0A841RER1"/>
<accession>A0A841RER1</accession>
<comment type="caution">
    <text evidence="6">The sequence shown here is derived from an EMBL/GenBank/DDBJ whole genome shotgun (WGS) entry which is preliminary data.</text>
</comment>
<evidence type="ECO:0000256" key="3">
    <source>
        <dbReference type="ARBA" id="ARBA00023004"/>
    </source>
</evidence>
<gene>
    <name evidence="6" type="ORF">HNR50_002771</name>
</gene>
<dbReference type="SUPFAM" id="SSF54862">
    <property type="entry name" value="4Fe-4S ferredoxins"/>
    <property type="match status" value="1"/>
</dbReference>
<organism evidence="6 7">
    <name type="scientific">Spirochaeta isovalerica</name>
    <dbReference type="NCBI Taxonomy" id="150"/>
    <lineage>
        <taxon>Bacteria</taxon>
        <taxon>Pseudomonadati</taxon>
        <taxon>Spirochaetota</taxon>
        <taxon>Spirochaetia</taxon>
        <taxon>Spirochaetales</taxon>
        <taxon>Spirochaetaceae</taxon>
        <taxon>Spirochaeta</taxon>
    </lineage>
</organism>
<dbReference type="InterPro" id="IPR004453">
    <property type="entry name" value="QueG"/>
</dbReference>
<evidence type="ECO:0000256" key="2">
    <source>
        <dbReference type="ARBA" id="ARBA00022723"/>
    </source>
</evidence>
<keyword evidence="4" id="KW-0411">Iron-sulfur</keyword>
<dbReference type="Gene3D" id="3.30.70.20">
    <property type="match status" value="1"/>
</dbReference>
<proteinExistence type="predicted"/>
<dbReference type="Proteomes" id="UP000587760">
    <property type="component" value="Unassembled WGS sequence"/>
</dbReference>
<dbReference type="GO" id="GO:0046872">
    <property type="term" value="F:metal ion binding"/>
    <property type="evidence" value="ECO:0007669"/>
    <property type="project" value="UniProtKB-KW"/>
</dbReference>
<evidence type="ECO:0000313" key="7">
    <source>
        <dbReference type="Proteomes" id="UP000587760"/>
    </source>
</evidence>
<evidence type="ECO:0000313" key="6">
    <source>
        <dbReference type="EMBL" id="MBB6481098.1"/>
    </source>
</evidence>
<dbReference type="GO" id="GO:0051539">
    <property type="term" value="F:4 iron, 4 sulfur cluster binding"/>
    <property type="evidence" value="ECO:0007669"/>
    <property type="project" value="UniProtKB-KW"/>
</dbReference>
<keyword evidence="7" id="KW-1185">Reference proteome</keyword>
<evidence type="ECO:0000256" key="4">
    <source>
        <dbReference type="ARBA" id="ARBA00023014"/>
    </source>
</evidence>
<feature type="domain" description="4Fe-4S ferredoxin-type" evidence="5">
    <location>
        <begin position="140"/>
        <end position="169"/>
    </location>
</feature>
<dbReference type="PANTHER" id="PTHR30002">
    <property type="entry name" value="EPOXYQUEUOSINE REDUCTASE"/>
    <property type="match status" value="1"/>
</dbReference>
<protein>
    <submittedName>
        <fullName evidence="6">Epoxyqueuosine reductase</fullName>
        <ecNumber evidence="6">1.17.99.6</ecNumber>
    </submittedName>
</protein>
<dbReference type="GO" id="GO:0008616">
    <property type="term" value="P:tRNA queuosine(34) biosynthetic process"/>
    <property type="evidence" value="ECO:0007669"/>
    <property type="project" value="InterPro"/>
</dbReference>
<evidence type="ECO:0000256" key="1">
    <source>
        <dbReference type="ARBA" id="ARBA00022485"/>
    </source>
</evidence>
<sequence>MNYKKNIIEYFRIEGFTAPRFLKNTDGEGTVIIAAFPVRIPREKSGSGLRIAPFAAANHYREAVNRLKKISLLLREQTGLTKKDIRLFCNSTLEEKRFASLAGLGFIGRNSLIITKEWGSRIILAGMILPFHLEEDTPLENGSIAGALCGSCRRCMKACPTGAIERSGEINRDKCLQSLTTDSRVIPEWIMEKWGNRLYGCTICQDCCPFNKSVESPEPDGITGDVNGPLSFESVLAVDDSTLKENLKGTALGMSWITAENLKRNALISASFCRDSQEAAGRIPIVESYTGHPVIAYAAIWSLKRLKKKAGQ</sequence>